<dbReference type="EMBL" id="CADCWN010000035">
    <property type="protein sequence ID" value="CAA9553642.1"/>
    <property type="molecule type" value="Genomic_DNA"/>
</dbReference>
<feature type="non-terminal residue" evidence="1">
    <location>
        <position position="38"/>
    </location>
</feature>
<feature type="non-terminal residue" evidence="1">
    <location>
        <position position="1"/>
    </location>
</feature>
<accession>A0A6J4UMV7</accession>
<dbReference type="AlphaFoldDB" id="A0A6J4UMV7"/>
<organism evidence="1">
    <name type="scientific">uncultured Thermomicrobiales bacterium</name>
    <dbReference type="NCBI Taxonomy" id="1645740"/>
    <lineage>
        <taxon>Bacteria</taxon>
        <taxon>Pseudomonadati</taxon>
        <taxon>Thermomicrobiota</taxon>
        <taxon>Thermomicrobia</taxon>
        <taxon>Thermomicrobiales</taxon>
        <taxon>environmental samples</taxon>
    </lineage>
</organism>
<protein>
    <submittedName>
        <fullName evidence="1">Uncharacterized protein</fullName>
    </submittedName>
</protein>
<proteinExistence type="predicted"/>
<evidence type="ECO:0000313" key="1">
    <source>
        <dbReference type="EMBL" id="CAA9553642.1"/>
    </source>
</evidence>
<name>A0A6J4UMV7_9BACT</name>
<reference evidence="1" key="1">
    <citation type="submission" date="2020-02" db="EMBL/GenBank/DDBJ databases">
        <authorList>
            <person name="Meier V. D."/>
        </authorList>
    </citation>
    <scope>NUCLEOTIDE SEQUENCE</scope>
    <source>
        <strain evidence="1">AVDCRST_MAG18</strain>
    </source>
</reference>
<sequence>EVRSTNYEVRSTHQCRLAPYFVLPLWQRPRQSRILYPM</sequence>
<gene>
    <name evidence="1" type="ORF">AVDCRST_MAG18-518</name>
</gene>